<name>A0A1G9YG94_9ACTN</name>
<sequence length="238" mass="24080">MDRTEGEGFGNEGSAPGTEGAASPDAGAAGRTEGAPSHGGGAAGRTEGTELGEEGSAPRTEGAASQDAGATGRTQGAVLAEEGSQGGAEDAGDAGLRSAAAVYGLLSSLLRHTQRDMSLTSLATLATLSRTGPRRITDLAAVEGVTQPSVTTLVTNLERAGLVERRSDTADKRVVRVAITDKGADYLAVRRQASIEAFASLIGDLSPAQAAALAAAIPALERLRELDDEKRDPHQPAP</sequence>
<dbReference type="Pfam" id="PF01047">
    <property type="entry name" value="MarR"/>
    <property type="match status" value="1"/>
</dbReference>
<dbReference type="InterPro" id="IPR036388">
    <property type="entry name" value="WH-like_DNA-bd_sf"/>
</dbReference>
<dbReference type="Gene3D" id="1.10.10.10">
    <property type="entry name" value="Winged helix-like DNA-binding domain superfamily/Winged helix DNA-binding domain"/>
    <property type="match status" value="1"/>
</dbReference>
<dbReference type="STRING" id="310781.SAMN05216259_102554"/>
<dbReference type="AlphaFoldDB" id="A0A1G9YG94"/>
<dbReference type="GO" id="GO:0003700">
    <property type="term" value="F:DNA-binding transcription factor activity"/>
    <property type="evidence" value="ECO:0007669"/>
    <property type="project" value="InterPro"/>
</dbReference>
<dbReference type="Proteomes" id="UP000199341">
    <property type="component" value="Unassembled WGS sequence"/>
</dbReference>
<dbReference type="PROSITE" id="PS50995">
    <property type="entry name" value="HTH_MARR_2"/>
    <property type="match status" value="1"/>
</dbReference>
<keyword evidence="4" id="KW-1185">Reference proteome</keyword>
<feature type="region of interest" description="Disordered" evidence="1">
    <location>
        <begin position="1"/>
        <end position="74"/>
    </location>
</feature>
<evidence type="ECO:0000313" key="4">
    <source>
        <dbReference type="Proteomes" id="UP000199341"/>
    </source>
</evidence>
<dbReference type="InterPro" id="IPR036390">
    <property type="entry name" value="WH_DNA-bd_sf"/>
</dbReference>
<accession>A0A1G9YG94</accession>
<evidence type="ECO:0000256" key="1">
    <source>
        <dbReference type="SAM" id="MobiDB-lite"/>
    </source>
</evidence>
<evidence type="ECO:0000313" key="3">
    <source>
        <dbReference type="EMBL" id="SDN08209.1"/>
    </source>
</evidence>
<organism evidence="3 4">
    <name type="scientific">Actinacidiphila guanduensis</name>
    <dbReference type="NCBI Taxonomy" id="310781"/>
    <lineage>
        <taxon>Bacteria</taxon>
        <taxon>Bacillati</taxon>
        <taxon>Actinomycetota</taxon>
        <taxon>Actinomycetes</taxon>
        <taxon>Kitasatosporales</taxon>
        <taxon>Streptomycetaceae</taxon>
        <taxon>Actinacidiphila</taxon>
    </lineage>
</organism>
<dbReference type="PANTHER" id="PTHR39515">
    <property type="entry name" value="CONSERVED PROTEIN"/>
    <property type="match status" value="1"/>
</dbReference>
<dbReference type="EMBL" id="FNIE01000002">
    <property type="protein sequence ID" value="SDN08209.1"/>
    <property type="molecule type" value="Genomic_DNA"/>
</dbReference>
<dbReference type="GO" id="GO:0003677">
    <property type="term" value="F:DNA binding"/>
    <property type="evidence" value="ECO:0007669"/>
    <property type="project" value="UniProtKB-KW"/>
</dbReference>
<dbReference type="SUPFAM" id="SSF46785">
    <property type="entry name" value="Winged helix' DNA-binding domain"/>
    <property type="match status" value="1"/>
</dbReference>
<reference evidence="3 4" key="1">
    <citation type="submission" date="2016-10" db="EMBL/GenBank/DDBJ databases">
        <authorList>
            <person name="de Groot N.N."/>
        </authorList>
    </citation>
    <scope>NUCLEOTIDE SEQUENCE [LARGE SCALE GENOMIC DNA]</scope>
    <source>
        <strain evidence="3 4">CGMCC 4.2022</strain>
    </source>
</reference>
<dbReference type="PANTHER" id="PTHR39515:SF2">
    <property type="entry name" value="HTH-TYPE TRANSCRIPTIONAL REGULATOR RV0880"/>
    <property type="match status" value="1"/>
</dbReference>
<dbReference type="SMART" id="SM00347">
    <property type="entry name" value="HTH_MARR"/>
    <property type="match status" value="1"/>
</dbReference>
<protein>
    <submittedName>
        <fullName evidence="3">DNA-binding transcriptional regulator, MarR family</fullName>
    </submittedName>
</protein>
<gene>
    <name evidence="3" type="ORF">SAMN05216259_102554</name>
</gene>
<dbReference type="InterPro" id="IPR052526">
    <property type="entry name" value="HTH-type_Bedaq_tolerance"/>
</dbReference>
<evidence type="ECO:0000259" key="2">
    <source>
        <dbReference type="PROSITE" id="PS50995"/>
    </source>
</evidence>
<dbReference type="InterPro" id="IPR000835">
    <property type="entry name" value="HTH_MarR-typ"/>
</dbReference>
<proteinExistence type="predicted"/>
<keyword evidence="3" id="KW-0238">DNA-binding</keyword>
<feature type="domain" description="HTH marR-type" evidence="2">
    <location>
        <begin position="88"/>
        <end position="225"/>
    </location>
</feature>